<dbReference type="PANTHER" id="PTHR24061:SF0">
    <property type="entry name" value="C-FAMILY ODORANT RECEPTOR OLFCT1"/>
    <property type="match status" value="1"/>
</dbReference>
<dbReference type="PANTHER" id="PTHR24061">
    <property type="entry name" value="CALCIUM-SENSING RECEPTOR-RELATED"/>
    <property type="match status" value="1"/>
</dbReference>
<dbReference type="Proteomes" id="UP001066276">
    <property type="component" value="Chromosome 4_2"/>
</dbReference>
<dbReference type="AlphaFoldDB" id="A0AAV7SE67"/>
<keyword evidence="2" id="KW-1185">Reference proteome</keyword>
<dbReference type="GO" id="GO:0004930">
    <property type="term" value="F:G protein-coupled receptor activity"/>
    <property type="evidence" value="ECO:0007669"/>
    <property type="project" value="InterPro"/>
</dbReference>
<gene>
    <name evidence="1" type="ORF">NDU88_002820</name>
</gene>
<evidence type="ECO:0000313" key="2">
    <source>
        <dbReference type="Proteomes" id="UP001066276"/>
    </source>
</evidence>
<dbReference type="InterPro" id="IPR000068">
    <property type="entry name" value="GPCR_3_Ca_sens_rcpt-rel"/>
</dbReference>
<dbReference type="SUPFAM" id="SSF53822">
    <property type="entry name" value="Periplasmic binding protein-like I"/>
    <property type="match status" value="1"/>
</dbReference>
<protein>
    <submittedName>
        <fullName evidence="1">Uncharacterized protein</fullName>
    </submittedName>
</protein>
<dbReference type="EMBL" id="JANPWB010000008">
    <property type="protein sequence ID" value="KAJ1162352.1"/>
    <property type="molecule type" value="Genomic_DNA"/>
</dbReference>
<accession>A0AAV7SE67</accession>
<dbReference type="GO" id="GO:0005886">
    <property type="term" value="C:plasma membrane"/>
    <property type="evidence" value="ECO:0007669"/>
    <property type="project" value="TreeGrafter"/>
</dbReference>
<reference evidence="1" key="1">
    <citation type="journal article" date="2022" name="bioRxiv">
        <title>Sequencing and chromosome-scale assembly of the giantPleurodeles waltlgenome.</title>
        <authorList>
            <person name="Brown T."/>
            <person name="Elewa A."/>
            <person name="Iarovenko S."/>
            <person name="Subramanian E."/>
            <person name="Araus A.J."/>
            <person name="Petzold A."/>
            <person name="Susuki M."/>
            <person name="Suzuki K.-i.T."/>
            <person name="Hayashi T."/>
            <person name="Toyoda A."/>
            <person name="Oliveira C."/>
            <person name="Osipova E."/>
            <person name="Leigh N.D."/>
            <person name="Simon A."/>
            <person name="Yun M.H."/>
        </authorList>
    </citation>
    <scope>NUCLEOTIDE SEQUENCE</scope>
    <source>
        <strain evidence="1">20211129_DDA</strain>
        <tissue evidence="1">Liver</tissue>
    </source>
</reference>
<name>A0AAV7SE67_PLEWA</name>
<proteinExistence type="predicted"/>
<evidence type="ECO:0000313" key="1">
    <source>
        <dbReference type="EMBL" id="KAJ1162352.1"/>
    </source>
</evidence>
<sequence length="189" mass="21848">MHANDLLCDAGYNSEEEAILAVTKRERQEGSIKKAAQQFIENKETKVSLVLPLNLTSVPDPEKDKPTADLKMYAKKHPLPFDKVLLHFVKNIHFNNPVGDDLYFDENGDPPHVTDILNWQLAPDGANKYVYIGIFDSRLPDDQRLTIHDDRVWWGGGYLQVRYLHMEAEENTRFWFQSNCKTPNTETFQ</sequence>
<dbReference type="InterPro" id="IPR028082">
    <property type="entry name" value="Peripla_BP_I"/>
</dbReference>
<organism evidence="1 2">
    <name type="scientific">Pleurodeles waltl</name>
    <name type="common">Iberian ribbed newt</name>
    <dbReference type="NCBI Taxonomy" id="8319"/>
    <lineage>
        <taxon>Eukaryota</taxon>
        <taxon>Metazoa</taxon>
        <taxon>Chordata</taxon>
        <taxon>Craniata</taxon>
        <taxon>Vertebrata</taxon>
        <taxon>Euteleostomi</taxon>
        <taxon>Amphibia</taxon>
        <taxon>Batrachia</taxon>
        <taxon>Caudata</taxon>
        <taxon>Salamandroidea</taxon>
        <taxon>Salamandridae</taxon>
        <taxon>Pleurodelinae</taxon>
        <taxon>Pleurodeles</taxon>
    </lineage>
</organism>
<comment type="caution">
    <text evidence="1">The sequence shown here is derived from an EMBL/GenBank/DDBJ whole genome shotgun (WGS) entry which is preliminary data.</text>
</comment>
<dbReference type="Gene3D" id="3.40.50.2300">
    <property type="match status" value="2"/>
</dbReference>